<feature type="domain" description="HTH marR-type" evidence="4">
    <location>
        <begin position="17"/>
        <end position="150"/>
    </location>
</feature>
<name>A0ABV3JVD6_STRON</name>
<organism evidence="5 6">
    <name type="scientific">Streptomyces orinoci</name>
    <name type="common">Streptoverticillium orinoci</name>
    <dbReference type="NCBI Taxonomy" id="67339"/>
    <lineage>
        <taxon>Bacteria</taxon>
        <taxon>Bacillati</taxon>
        <taxon>Actinomycetota</taxon>
        <taxon>Actinomycetes</taxon>
        <taxon>Kitasatosporales</taxon>
        <taxon>Streptomycetaceae</taxon>
        <taxon>Streptomyces</taxon>
    </lineage>
</organism>
<evidence type="ECO:0000259" key="4">
    <source>
        <dbReference type="PROSITE" id="PS50995"/>
    </source>
</evidence>
<keyword evidence="3" id="KW-0804">Transcription</keyword>
<evidence type="ECO:0000313" key="6">
    <source>
        <dbReference type="Proteomes" id="UP001552594"/>
    </source>
</evidence>
<dbReference type="PROSITE" id="PS50995">
    <property type="entry name" value="HTH_MARR_2"/>
    <property type="match status" value="1"/>
</dbReference>
<reference evidence="5 6" key="1">
    <citation type="submission" date="2024-06" db="EMBL/GenBank/DDBJ databases">
        <title>The Natural Products Discovery Center: Release of the First 8490 Sequenced Strains for Exploring Actinobacteria Biosynthetic Diversity.</title>
        <authorList>
            <person name="Kalkreuter E."/>
            <person name="Kautsar S.A."/>
            <person name="Yang D."/>
            <person name="Bader C.D."/>
            <person name="Teijaro C.N."/>
            <person name="Fluegel L."/>
            <person name="Davis C.M."/>
            <person name="Simpson J.R."/>
            <person name="Lauterbach L."/>
            <person name="Steele A.D."/>
            <person name="Gui C."/>
            <person name="Meng S."/>
            <person name="Li G."/>
            <person name="Viehrig K."/>
            <person name="Ye F."/>
            <person name="Su P."/>
            <person name="Kiefer A.F."/>
            <person name="Nichols A."/>
            <person name="Cepeda A.J."/>
            <person name="Yan W."/>
            <person name="Fan B."/>
            <person name="Jiang Y."/>
            <person name="Adhikari A."/>
            <person name="Zheng C.-J."/>
            <person name="Schuster L."/>
            <person name="Cowan T.M."/>
            <person name="Smanski M.J."/>
            <person name="Chevrette M.G."/>
            <person name="De Carvalho L.P.S."/>
            <person name="Shen B."/>
        </authorList>
    </citation>
    <scope>NUCLEOTIDE SEQUENCE [LARGE SCALE GENOMIC DNA]</scope>
    <source>
        <strain evidence="5 6">NPDC052347</strain>
    </source>
</reference>
<dbReference type="Pfam" id="PF01047">
    <property type="entry name" value="MarR"/>
    <property type="match status" value="1"/>
</dbReference>
<dbReference type="InterPro" id="IPR052526">
    <property type="entry name" value="HTH-type_Bedaq_tolerance"/>
</dbReference>
<dbReference type="PANTHER" id="PTHR39515">
    <property type="entry name" value="CONSERVED PROTEIN"/>
    <property type="match status" value="1"/>
</dbReference>
<dbReference type="InterPro" id="IPR000835">
    <property type="entry name" value="HTH_MarR-typ"/>
</dbReference>
<dbReference type="SMART" id="SM00347">
    <property type="entry name" value="HTH_MARR"/>
    <property type="match status" value="1"/>
</dbReference>
<accession>A0ABV3JVD6</accession>
<gene>
    <name evidence="5" type="ORF">AB0L16_09805</name>
</gene>
<dbReference type="Proteomes" id="UP001552594">
    <property type="component" value="Unassembled WGS sequence"/>
</dbReference>
<evidence type="ECO:0000256" key="3">
    <source>
        <dbReference type="ARBA" id="ARBA00023163"/>
    </source>
</evidence>
<dbReference type="InterPro" id="IPR036388">
    <property type="entry name" value="WH-like_DNA-bd_sf"/>
</dbReference>
<dbReference type="RefSeq" id="WP_241561022.1">
    <property type="nucleotide sequence ID" value="NZ_JBFAUK010000005.1"/>
</dbReference>
<dbReference type="InterPro" id="IPR036390">
    <property type="entry name" value="WH_DNA-bd_sf"/>
</dbReference>
<protein>
    <submittedName>
        <fullName evidence="5">MarR family transcriptional regulator</fullName>
    </submittedName>
</protein>
<keyword evidence="6" id="KW-1185">Reference proteome</keyword>
<comment type="caution">
    <text evidence="5">The sequence shown here is derived from an EMBL/GenBank/DDBJ whole genome shotgun (WGS) entry which is preliminary data.</text>
</comment>
<proteinExistence type="predicted"/>
<dbReference type="Gene3D" id="1.10.287.100">
    <property type="match status" value="1"/>
</dbReference>
<dbReference type="SUPFAM" id="SSF46785">
    <property type="entry name" value="Winged helix' DNA-binding domain"/>
    <property type="match status" value="1"/>
</dbReference>
<evidence type="ECO:0000256" key="2">
    <source>
        <dbReference type="ARBA" id="ARBA00023125"/>
    </source>
</evidence>
<dbReference type="EMBL" id="JBFAUK010000005">
    <property type="protein sequence ID" value="MEV5506760.1"/>
    <property type="molecule type" value="Genomic_DNA"/>
</dbReference>
<evidence type="ECO:0000256" key="1">
    <source>
        <dbReference type="ARBA" id="ARBA00023015"/>
    </source>
</evidence>
<keyword evidence="2" id="KW-0238">DNA-binding</keyword>
<keyword evidence="1" id="KW-0805">Transcription regulation</keyword>
<evidence type="ECO:0000313" key="5">
    <source>
        <dbReference type="EMBL" id="MEV5506760.1"/>
    </source>
</evidence>
<dbReference type="Gene3D" id="1.10.10.10">
    <property type="entry name" value="Winged helix-like DNA-binding domain superfamily/Winged helix DNA-binding domain"/>
    <property type="match status" value="1"/>
</dbReference>
<dbReference type="PROSITE" id="PS01117">
    <property type="entry name" value="HTH_MARR_1"/>
    <property type="match status" value="1"/>
</dbReference>
<sequence>MRPQDQQTTVSAGQPDLAEVASKLRALSGQLTRRLRAASEGDGITMSQAAVLSRLVRKGPATTVELARAERVRPQSMGATLAALEEAGLVQRSPHPSDRRQMIMSLTEQGRRKIEEGRRIKESWIVQALRDRLDDRERAVVIEAIELLGRLTEED</sequence>
<dbReference type="PANTHER" id="PTHR39515:SF2">
    <property type="entry name" value="HTH-TYPE TRANSCRIPTIONAL REGULATOR RV0880"/>
    <property type="match status" value="1"/>
</dbReference>
<dbReference type="InterPro" id="IPR023187">
    <property type="entry name" value="Tscrpt_reg_MarR-type_CS"/>
</dbReference>